<dbReference type="InterPro" id="IPR016162">
    <property type="entry name" value="Ald_DH_N"/>
</dbReference>
<protein>
    <recommendedName>
        <fullName evidence="4">Aldehyde dehydrogenase</fullName>
    </recommendedName>
</protein>
<gene>
    <name evidence="9" type="primary">calB</name>
    <name evidence="9" type="ORF">clem_06255</name>
</gene>
<dbReference type="CDD" id="cd07133">
    <property type="entry name" value="ALDH_CALDH_CalB"/>
    <property type="match status" value="1"/>
</dbReference>
<dbReference type="AlphaFoldDB" id="A0A222P1U2"/>
<keyword evidence="2 4" id="KW-0560">Oxidoreductase</keyword>
<dbReference type="InterPro" id="IPR012394">
    <property type="entry name" value="Aldehyde_DH_NAD(P)"/>
</dbReference>
<name>A0A222P1U2_9GAMM</name>
<dbReference type="EMBL" id="CP016397">
    <property type="protein sequence ID" value="ASQ45806.1"/>
    <property type="molecule type" value="Genomic_DNA"/>
</dbReference>
<dbReference type="InterPro" id="IPR015590">
    <property type="entry name" value="Aldehyde_DH_dom"/>
</dbReference>
<dbReference type="InterPro" id="IPR016161">
    <property type="entry name" value="Ald_DH/histidinol_DH"/>
</dbReference>
<dbReference type="PIRSF" id="PIRSF036492">
    <property type="entry name" value="ALDH"/>
    <property type="match status" value="1"/>
</dbReference>
<evidence type="ECO:0000256" key="7">
    <source>
        <dbReference type="RuleBase" id="RU003345"/>
    </source>
</evidence>
<feature type="active site" evidence="5 6">
    <location>
        <position position="210"/>
    </location>
</feature>
<feature type="active site" evidence="5">
    <location>
        <position position="243"/>
    </location>
</feature>
<organism evidence="9 10">
    <name type="scientific">Legionella clemsonensis</name>
    <dbReference type="NCBI Taxonomy" id="1867846"/>
    <lineage>
        <taxon>Bacteria</taxon>
        <taxon>Pseudomonadati</taxon>
        <taxon>Pseudomonadota</taxon>
        <taxon>Gammaproteobacteria</taxon>
        <taxon>Legionellales</taxon>
        <taxon>Legionellaceae</taxon>
        <taxon>Legionella</taxon>
    </lineage>
</organism>
<dbReference type="PANTHER" id="PTHR43570:SF20">
    <property type="entry name" value="ALDEHYDE DEHYDROGENASE ALDX-RELATED"/>
    <property type="match status" value="1"/>
</dbReference>
<evidence type="ECO:0000259" key="8">
    <source>
        <dbReference type="Pfam" id="PF00171"/>
    </source>
</evidence>
<accession>A0A222P1U2</accession>
<evidence type="ECO:0000256" key="3">
    <source>
        <dbReference type="ARBA" id="ARBA00023027"/>
    </source>
</evidence>
<sequence>MELALLFEQLKGHFLTNPYPTIKERCDNLMSLRKLLQINAEEIARVVNTDFSHRARYETLLLEIFPAINAINYCLKNIKKWTKIRKRHVSWLFKPAYAYLLPQPLGVVGIIVPWNYPILLAIGPLVYALAAGNRVMIKMSEVTPETGHLLDRLIRSSRLENQVVIVNGDEQVAQKFTRLSFRHLLFTGSPTIGKLVMKEAAENLTPVTLELGGKSPAFVSMSVDERHFKRLFMGKMANAGQTCIAPDYLLIPENWEKRIEKGAEEFINTHYSRLLDNQDYSNIISAKHQERLMTLIDDACEKGARLVQMGGNAQQGRLPFFLLFNVDNTMRVMQEEIFGPILPVMHYKSLTQAIQTINTYPNPLVIYYFGNDSEEIKIIKKNTLSGALTINDTLTHIAIDSLPFGGVGHSGMGHYHGQEGFDVFSKLKPVFVQRRFAITTWFYPPHGKLVNFLLSWVAGIHLKEKK</sequence>
<dbReference type="InterPro" id="IPR016163">
    <property type="entry name" value="Ald_DH_C"/>
</dbReference>
<dbReference type="PROSITE" id="PS00687">
    <property type="entry name" value="ALDEHYDE_DEHYDR_GLU"/>
    <property type="match status" value="1"/>
</dbReference>
<dbReference type="GO" id="GO:0005737">
    <property type="term" value="C:cytoplasm"/>
    <property type="evidence" value="ECO:0007669"/>
    <property type="project" value="TreeGrafter"/>
</dbReference>
<dbReference type="Gene3D" id="3.40.605.10">
    <property type="entry name" value="Aldehyde Dehydrogenase, Chain A, domain 1"/>
    <property type="match status" value="1"/>
</dbReference>
<evidence type="ECO:0000256" key="6">
    <source>
        <dbReference type="PROSITE-ProRule" id="PRU10007"/>
    </source>
</evidence>
<evidence type="ECO:0000256" key="2">
    <source>
        <dbReference type="ARBA" id="ARBA00023002"/>
    </source>
</evidence>
<evidence type="ECO:0000313" key="9">
    <source>
        <dbReference type="EMBL" id="ASQ45806.1"/>
    </source>
</evidence>
<reference evidence="10" key="1">
    <citation type="submission" date="2016-07" db="EMBL/GenBank/DDBJ databases">
        <authorList>
            <person name="Florea S."/>
            <person name="Webb J.S."/>
            <person name="Jaromczyk J."/>
            <person name="Schardl C.L."/>
        </authorList>
    </citation>
    <scope>NUCLEOTIDE SEQUENCE [LARGE SCALE GENOMIC DNA]</scope>
    <source>
        <strain evidence="10">CDC-D5610</strain>
    </source>
</reference>
<keyword evidence="10" id="KW-1185">Reference proteome</keyword>
<keyword evidence="3" id="KW-0520">NAD</keyword>
<comment type="similarity">
    <text evidence="1 4 7">Belongs to the aldehyde dehydrogenase family.</text>
</comment>
<dbReference type="Gene3D" id="3.40.309.10">
    <property type="entry name" value="Aldehyde Dehydrogenase, Chain A, domain 2"/>
    <property type="match status" value="1"/>
</dbReference>
<dbReference type="SUPFAM" id="SSF53720">
    <property type="entry name" value="ALDH-like"/>
    <property type="match status" value="1"/>
</dbReference>
<dbReference type="GO" id="GO:0004029">
    <property type="term" value="F:aldehyde dehydrogenase (NAD+) activity"/>
    <property type="evidence" value="ECO:0007669"/>
    <property type="project" value="TreeGrafter"/>
</dbReference>
<dbReference type="KEGG" id="lcd:clem_06255"/>
<dbReference type="OrthoDB" id="9812625at2"/>
<proteinExistence type="inferred from homology"/>
<feature type="domain" description="Aldehyde dehydrogenase" evidence="8">
    <location>
        <begin position="21"/>
        <end position="429"/>
    </location>
</feature>
<dbReference type="Pfam" id="PF00171">
    <property type="entry name" value="Aldedh"/>
    <property type="match status" value="1"/>
</dbReference>
<dbReference type="Proteomes" id="UP000201728">
    <property type="component" value="Chromosome"/>
</dbReference>
<evidence type="ECO:0000256" key="4">
    <source>
        <dbReference type="PIRNR" id="PIRNR036492"/>
    </source>
</evidence>
<evidence type="ECO:0000256" key="1">
    <source>
        <dbReference type="ARBA" id="ARBA00009986"/>
    </source>
</evidence>
<evidence type="ECO:0000256" key="5">
    <source>
        <dbReference type="PIRSR" id="PIRSR036492-1"/>
    </source>
</evidence>
<evidence type="ECO:0000313" key="10">
    <source>
        <dbReference type="Proteomes" id="UP000201728"/>
    </source>
</evidence>
<dbReference type="PANTHER" id="PTHR43570">
    <property type="entry name" value="ALDEHYDE DEHYDROGENASE"/>
    <property type="match status" value="1"/>
</dbReference>
<dbReference type="GO" id="GO:0006081">
    <property type="term" value="P:aldehyde metabolic process"/>
    <property type="evidence" value="ECO:0007669"/>
    <property type="project" value="InterPro"/>
</dbReference>
<dbReference type="InterPro" id="IPR029510">
    <property type="entry name" value="Ald_DH_CS_GLU"/>
</dbReference>